<evidence type="ECO:0000256" key="1">
    <source>
        <dbReference type="SAM" id="Phobius"/>
    </source>
</evidence>
<dbReference type="Pfam" id="PF04087">
    <property type="entry name" value="DUF389"/>
    <property type="match status" value="1"/>
</dbReference>
<keyword evidence="1" id="KW-0812">Transmembrane</keyword>
<feature type="transmembrane region" description="Helical" evidence="1">
    <location>
        <begin position="73"/>
        <end position="95"/>
    </location>
</feature>
<feature type="transmembrane region" description="Helical" evidence="1">
    <location>
        <begin position="204"/>
        <end position="229"/>
    </location>
</feature>
<evidence type="ECO:0008006" key="4">
    <source>
        <dbReference type="Google" id="ProtNLM"/>
    </source>
</evidence>
<dbReference type="InterPro" id="IPR005240">
    <property type="entry name" value="DUF389"/>
</dbReference>
<dbReference type="PANTHER" id="PTHR20992">
    <property type="entry name" value="AT15442P-RELATED"/>
    <property type="match status" value="1"/>
</dbReference>
<feature type="transmembrane region" description="Helical" evidence="1">
    <location>
        <begin position="264"/>
        <end position="283"/>
    </location>
</feature>
<evidence type="ECO:0000313" key="2">
    <source>
        <dbReference type="EMBL" id="GAX20476.1"/>
    </source>
</evidence>
<keyword evidence="3" id="KW-1185">Reference proteome</keyword>
<dbReference type="InParanoid" id="A0A1Z5K2U7"/>
<reference evidence="2 3" key="1">
    <citation type="journal article" date="2015" name="Plant Cell">
        <title>Oil accumulation by the oleaginous diatom Fistulifera solaris as revealed by the genome and transcriptome.</title>
        <authorList>
            <person name="Tanaka T."/>
            <person name="Maeda Y."/>
            <person name="Veluchamy A."/>
            <person name="Tanaka M."/>
            <person name="Abida H."/>
            <person name="Marechal E."/>
            <person name="Bowler C."/>
            <person name="Muto M."/>
            <person name="Sunaga Y."/>
            <person name="Tanaka M."/>
            <person name="Yoshino T."/>
            <person name="Taniguchi T."/>
            <person name="Fukuda Y."/>
            <person name="Nemoto M."/>
            <person name="Matsumoto M."/>
            <person name="Wong P.S."/>
            <person name="Aburatani S."/>
            <person name="Fujibuchi W."/>
        </authorList>
    </citation>
    <scope>NUCLEOTIDE SEQUENCE [LARGE SCALE GENOMIC DNA]</scope>
    <source>
        <strain evidence="2 3">JPCC DA0580</strain>
    </source>
</reference>
<feature type="transmembrane region" description="Helical" evidence="1">
    <location>
        <begin position="133"/>
        <end position="156"/>
    </location>
</feature>
<sequence length="327" mass="35795">MSVSESAASRPGLIAPVHSDHIEPVKEQVSSLTGNVRFRDIVKIFVDDNEVAELSIEQVNRVREMHEKIKEGFYMNFNYNVLLLVASVLAGLGLVSNSNATILASMLVSPIMGPVIGLAYGSTIRDWTMVKRALVVEFASLVICIVMGALIGLVTGPTSLSDDWPTPEMESRGDVINLYVACPVAFFSGLGVAVSLLDDNTSSLVGVAISASLLPPAVNTGIIWVAYIFTRHSDVLVITEEETEIRNNIPGYGEVYDYDDYRQMGRISIGITVANIALIWISSMKEVLPIEKKVFWEDLGAARKIYQNKAVLQQLQSSRNLAETENE</sequence>
<name>A0A1Z5K2U7_FISSO</name>
<dbReference type="OrthoDB" id="543859at2759"/>
<protein>
    <recommendedName>
        <fullName evidence="4">DUF389 domain-containing protein</fullName>
    </recommendedName>
</protein>
<comment type="caution">
    <text evidence="2">The sequence shown here is derived from an EMBL/GenBank/DDBJ whole genome shotgun (WGS) entry which is preliminary data.</text>
</comment>
<gene>
    <name evidence="2" type="ORF">FisN_22Hh044</name>
</gene>
<feature type="transmembrane region" description="Helical" evidence="1">
    <location>
        <begin position="176"/>
        <end position="197"/>
    </location>
</feature>
<keyword evidence="1" id="KW-1133">Transmembrane helix</keyword>
<proteinExistence type="predicted"/>
<keyword evidence="1" id="KW-0472">Membrane</keyword>
<dbReference type="EMBL" id="BDSP01000148">
    <property type="protein sequence ID" value="GAX20476.1"/>
    <property type="molecule type" value="Genomic_DNA"/>
</dbReference>
<dbReference type="Proteomes" id="UP000198406">
    <property type="component" value="Unassembled WGS sequence"/>
</dbReference>
<feature type="transmembrane region" description="Helical" evidence="1">
    <location>
        <begin position="101"/>
        <end position="121"/>
    </location>
</feature>
<organism evidence="2 3">
    <name type="scientific">Fistulifera solaris</name>
    <name type="common">Oleaginous diatom</name>
    <dbReference type="NCBI Taxonomy" id="1519565"/>
    <lineage>
        <taxon>Eukaryota</taxon>
        <taxon>Sar</taxon>
        <taxon>Stramenopiles</taxon>
        <taxon>Ochrophyta</taxon>
        <taxon>Bacillariophyta</taxon>
        <taxon>Bacillariophyceae</taxon>
        <taxon>Bacillariophycidae</taxon>
        <taxon>Naviculales</taxon>
        <taxon>Naviculaceae</taxon>
        <taxon>Fistulifera</taxon>
    </lineage>
</organism>
<accession>A0A1Z5K2U7</accession>
<dbReference type="PANTHER" id="PTHR20992:SF9">
    <property type="entry name" value="AT15442P-RELATED"/>
    <property type="match status" value="1"/>
</dbReference>
<dbReference type="AlphaFoldDB" id="A0A1Z5K2U7"/>
<evidence type="ECO:0000313" key="3">
    <source>
        <dbReference type="Proteomes" id="UP000198406"/>
    </source>
</evidence>